<evidence type="ECO:0000256" key="1">
    <source>
        <dbReference type="SAM" id="SignalP"/>
    </source>
</evidence>
<keyword evidence="1" id="KW-0732">Signal</keyword>
<dbReference type="PROSITE" id="PS51257">
    <property type="entry name" value="PROKAR_LIPOPROTEIN"/>
    <property type="match status" value="1"/>
</dbReference>
<dbReference type="Proteomes" id="UP001317779">
    <property type="component" value="Chromosome"/>
</dbReference>
<keyword evidence="3" id="KW-1185">Reference proteome</keyword>
<accession>A0ABM8E2X9</accession>
<proteinExistence type="predicted"/>
<feature type="chain" id="PRO_5045234963" evidence="1">
    <location>
        <begin position="25"/>
        <end position="179"/>
    </location>
</feature>
<evidence type="ECO:0000313" key="2">
    <source>
        <dbReference type="EMBL" id="BDV32323.1"/>
    </source>
</evidence>
<organism evidence="2 3">
    <name type="scientific">Microbacterium terricola</name>
    <dbReference type="NCBI Taxonomy" id="344163"/>
    <lineage>
        <taxon>Bacteria</taxon>
        <taxon>Bacillati</taxon>
        <taxon>Actinomycetota</taxon>
        <taxon>Actinomycetes</taxon>
        <taxon>Micrococcales</taxon>
        <taxon>Microbacteriaceae</taxon>
        <taxon>Microbacterium</taxon>
    </lineage>
</organism>
<protein>
    <submittedName>
        <fullName evidence="2">Uncharacterized protein</fullName>
    </submittedName>
</protein>
<reference evidence="2 3" key="1">
    <citation type="submission" date="2022-12" db="EMBL/GenBank/DDBJ databases">
        <title>Microbacterium terricola strain KV-448 chromosome, complete genome.</title>
        <authorList>
            <person name="Oshima T."/>
            <person name="Moriya T."/>
            <person name="Bessho Y."/>
        </authorList>
    </citation>
    <scope>NUCLEOTIDE SEQUENCE [LARGE SCALE GENOMIC DNA]</scope>
    <source>
        <strain evidence="2 3">KV-448</strain>
    </source>
</reference>
<feature type="signal peptide" evidence="1">
    <location>
        <begin position="1"/>
        <end position="24"/>
    </location>
</feature>
<sequence length="179" mass="18140">MPLARTLAVTAALGSVVVALTACAPDPQLILGAGPSGGSTAICVGEFSEPMTFGEPLRLTGGAPDVTLVRADLVDAEGVRVVEQAAARAVLLADGTHLGVGSLYVDDGDEAWDGRVPLDGTVVSDDGGETWFVALALERTGDIAGGFAAVDLTYEVNGEQHVARGTQSMSFPATGEDCP</sequence>
<evidence type="ECO:0000313" key="3">
    <source>
        <dbReference type="Proteomes" id="UP001317779"/>
    </source>
</evidence>
<dbReference type="EMBL" id="AP027141">
    <property type="protein sequence ID" value="BDV32323.1"/>
    <property type="molecule type" value="Genomic_DNA"/>
</dbReference>
<name>A0ABM8E2X9_9MICO</name>
<gene>
    <name evidence="2" type="ORF">Microterr_29830</name>
</gene>